<dbReference type="RefSeq" id="XP_017683782.1">
    <property type="nucleotide sequence ID" value="XM_017828293.1"/>
</dbReference>
<comment type="similarity">
    <text evidence="2">Belongs to the IFI6/IFI27 family.</text>
</comment>
<dbReference type="Pfam" id="PF06140">
    <property type="entry name" value="Ifi-6-16"/>
    <property type="match status" value="1"/>
</dbReference>
<comment type="subcellular location">
    <subcellularLocation>
        <location evidence="1">Membrane</location>
        <topology evidence="1">Multi-pass membrane protein</topology>
    </subcellularLocation>
</comment>
<evidence type="ECO:0000256" key="2">
    <source>
        <dbReference type="ARBA" id="ARBA00007262"/>
    </source>
</evidence>
<dbReference type="PANTHER" id="PTHR16932:SF18">
    <property type="entry name" value="INTERFERON, ALPHA-INDUCIBLE PROTEIN 27-LIKE 2"/>
    <property type="match status" value="1"/>
</dbReference>
<evidence type="ECO:0000256" key="4">
    <source>
        <dbReference type="ARBA" id="ARBA00022989"/>
    </source>
</evidence>
<dbReference type="Proteomes" id="UP000504624">
    <property type="component" value="Unplaced"/>
</dbReference>
<evidence type="ECO:0000313" key="9">
    <source>
        <dbReference type="RefSeq" id="XP_017683781.1"/>
    </source>
</evidence>
<feature type="transmembrane region" description="Helical" evidence="7">
    <location>
        <begin position="133"/>
        <end position="157"/>
    </location>
</feature>
<dbReference type="GO" id="GO:0097193">
    <property type="term" value="P:intrinsic apoptotic signaling pathway"/>
    <property type="evidence" value="ECO:0007669"/>
    <property type="project" value="TreeGrafter"/>
</dbReference>
<dbReference type="RefSeq" id="XP_017683781.1">
    <property type="nucleotide sequence ID" value="XM_017828292.1"/>
</dbReference>
<protein>
    <submittedName>
        <fullName evidence="9 10">Uncharacterized protein LOC108503882</fullName>
    </submittedName>
</protein>
<dbReference type="GO" id="GO:0031966">
    <property type="term" value="C:mitochondrial membrane"/>
    <property type="evidence" value="ECO:0007669"/>
    <property type="project" value="TreeGrafter"/>
</dbReference>
<evidence type="ECO:0000256" key="6">
    <source>
        <dbReference type="SAM" id="MobiDB-lite"/>
    </source>
</evidence>
<dbReference type="Gene3D" id="6.10.110.10">
    <property type="match status" value="1"/>
</dbReference>
<organism evidence="8 10">
    <name type="scientific">Lepidothrix coronata</name>
    <name type="common">blue-crowned manakin</name>
    <dbReference type="NCBI Taxonomy" id="321398"/>
    <lineage>
        <taxon>Eukaryota</taxon>
        <taxon>Metazoa</taxon>
        <taxon>Chordata</taxon>
        <taxon>Craniata</taxon>
        <taxon>Vertebrata</taxon>
        <taxon>Euteleostomi</taxon>
        <taxon>Archelosauria</taxon>
        <taxon>Archosauria</taxon>
        <taxon>Dinosauria</taxon>
        <taxon>Saurischia</taxon>
        <taxon>Theropoda</taxon>
        <taxon>Coelurosauria</taxon>
        <taxon>Aves</taxon>
        <taxon>Neognathae</taxon>
        <taxon>Neoaves</taxon>
        <taxon>Telluraves</taxon>
        <taxon>Australaves</taxon>
        <taxon>Passeriformes</taxon>
        <taxon>Pipridae</taxon>
        <taxon>Lepidothrix</taxon>
    </lineage>
</organism>
<dbReference type="InterPro" id="IPR038213">
    <property type="entry name" value="IFI6/IFI27-like_sf"/>
</dbReference>
<keyword evidence="4 7" id="KW-1133">Transmembrane helix</keyword>
<dbReference type="InterPro" id="IPR009311">
    <property type="entry name" value="IFI6/IFI27-like"/>
</dbReference>
<dbReference type="AlphaFoldDB" id="A0A6J0IAU0"/>
<evidence type="ECO:0000313" key="10">
    <source>
        <dbReference type="RefSeq" id="XP_017683782.1"/>
    </source>
</evidence>
<feature type="region of interest" description="Disordered" evidence="6">
    <location>
        <begin position="1"/>
        <end position="128"/>
    </location>
</feature>
<evidence type="ECO:0000256" key="7">
    <source>
        <dbReference type="SAM" id="Phobius"/>
    </source>
</evidence>
<feature type="compositionally biased region" description="Basic and acidic residues" evidence="6">
    <location>
        <begin position="23"/>
        <end position="32"/>
    </location>
</feature>
<evidence type="ECO:0000313" key="8">
    <source>
        <dbReference type="Proteomes" id="UP000504624"/>
    </source>
</evidence>
<dbReference type="PANTHER" id="PTHR16932">
    <property type="entry name" value="INTERFERON ALPHA-INDUCIBLE PROTEIN 27"/>
    <property type="match status" value="1"/>
</dbReference>
<dbReference type="GO" id="GO:0001836">
    <property type="term" value="P:release of cytochrome c from mitochondria"/>
    <property type="evidence" value="ECO:0007669"/>
    <property type="project" value="TreeGrafter"/>
</dbReference>
<keyword evidence="8" id="KW-1185">Reference proteome</keyword>
<evidence type="ECO:0000256" key="1">
    <source>
        <dbReference type="ARBA" id="ARBA00004141"/>
    </source>
</evidence>
<evidence type="ECO:0000256" key="5">
    <source>
        <dbReference type="ARBA" id="ARBA00023136"/>
    </source>
</evidence>
<sequence>MANTVLKTQVETREDEEVSPQKNFEEENEYYRLESVPIAFEEPEKTSPGGKGLRKRAKKATTGTTVRAANGANMPKRKPSPDEEPKKETTPDEESEDENESTDGEPKKTSPGGKPGNNNSPGGKGWKKRAKRAAIGAAIGAGVALVAVPAFVAGLGFTAGGIAAGSIAAKMMSAAAIANGGGVAAGSTVAVLQSIGAVGFSTGTTAVLTTGLGSLGAAAGASLPVEKKDSGDKPKKS</sequence>
<feature type="compositionally biased region" description="Low complexity" evidence="6">
    <location>
        <begin position="60"/>
        <end position="69"/>
    </location>
</feature>
<gene>
    <name evidence="9 10" type="primary">LOC108503882</name>
</gene>
<reference evidence="9 10" key="1">
    <citation type="submission" date="2025-04" db="UniProtKB">
        <authorList>
            <consortium name="RefSeq"/>
        </authorList>
    </citation>
    <scope>IDENTIFICATION</scope>
</reference>
<feature type="compositionally biased region" description="Low complexity" evidence="6">
    <location>
        <begin position="109"/>
        <end position="121"/>
    </location>
</feature>
<dbReference type="GeneID" id="108503882"/>
<feature type="compositionally biased region" description="Basic and acidic residues" evidence="6">
    <location>
        <begin position="79"/>
        <end position="90"/>
    </location>
</feature>
<feature type="compositionally biased region" description="Acidic residues" evidence="6">
    <location>
        <begin position="91"/>
        <end position="103"/>
    </location>
</feature>
<keyword evidence="5 7" id="KW-0472">Membrane</keyword>
<proteinExistence type="inferred from homology"/>
<evidence type="ECO:0000256" key="3">
    <source>
        <dbReference type="ARBA" id="ARBA00022692"/>
    </source>
</evidence>
<accession>A0A6J0IAU0</accession>
<name>A0A6J0IAU0_9PASS</name>
<keyword evidence="3 7" id="KW-0812">Transmembrane</keyword>